<dbReference type="Pfam" id="PF12167">
    <property type="entry name" value="Arm-DNA-bind_2"/>
    <property type="match status" value="1"/>
</dbReference>
<keyword evidence="3" id="KW-0233">DNA recombination</keyword>
<dbReference type="GO" id="GO:0003677">
    <property type="term" value="F:DNA binding"/>
    <property type="evidence" value="ECO:0007669"/>
    <property type="project" value="UniProtKB-KW"/>
</dbReference>
<evidence type="ECO:0000256" key="1">
    <source>
        <dbReference type="ARBA" id="ARBA00008857"/>
    </source>
</evidence>
<organism evidence="5 7">
    <name type="scientific">Geomonas paludis</name>
    <dbReference type="NCBI Taxonomy" id="2740185"/>
    <lineage>
        <taxon>Bacteria</taxon>
        <taxon>Pseudomonadati</taxon>
        <taxon>Thermodesulfobacteriota</taxon>
        <taxon>Desulfuromonadia</taxon>
        <taxon>Geobacterales</taxon>
        <taxon>Geobacteraceae</taxon>
        <taxon>Geomonas</taxon>
    </lineage>
</organism>
<dbReference type="InterPro" id="IPR011010">
    <property type="entry name" value="DNA_brk_join_enz"/>
</dbReference>
<feature type="domain" description="Tyr recombinase" evidence="4">
    <location>
        <begin position="216"/>
        <end position="404"/>
    </location>
</feature>
<evidence type="ECO:0000313" key="5">
    <source>
        <dbReference type="EMBL" id="GFO65901.1"/>
    </source>
</evidence>
<evidence type="ECO:0000256" key="2">
    <source>
        <dbReference type="ARBA" id="ARBA00023125"/>
    </source>
</evidence>
<evidence type="ECO:0000313" key="8">
    <source>
        <dbReference type="Proteomes" id="UP000831485"/>
    </source>
</evidence>
<name>A0A6V8N0H7_9BACT</name>
<dbReference type="PROSITE" id="PS51898">
    <property type="entry name" value="TYR_RECOMBINASE"/>
    <property type="match status" value="1"/>
</dbReference>
<dbReference type="Gene3D" id="1.10.150.130">
    <property type="match status" value="1"/>
</dbReference>
<reference evidence="6" key="3">
    <citation type="submission" date="2022-04" db="EMBL/GenBank/DDBJ databases">
        <authorList>
            <person name="Liu G."/>
        </authorList>
    </citation>
    <scope>NUCLEOTIDE SEQUENCE</scope>
    <source>
        <strain evidence="6">RG22</strain>
    </source>
</reference>
<reference evidence="7" key="1">
    <citation type="submission" date="2020-06" db="EMBL/GenBank/DDBJ databases">
        <title>Draft genomic sequecing of Geomonas sp. Red736.</title>
        <authorList>
            <person name="Itoh H."/>
            <person name="Xu Z.X."/>
            <person name="Ushijima N."/>
            <person name="Masuda Y."/>
            <person name="Shiratori Y."/>
            <person name="Senoo K."/>
        </authorList>
    </citation>
    <scope>NUCLEOTIDE SEQUENCE [LARGE SCALE GENOMIC DNA]</scope>
    <source>
        <strain evidence="7">Red736</strain>
    </source>
</reference>
<dbReference type="CDD" id="cd01189">
    <property type="entry name" value="INT_ICEBs1_C_like"/>
    <property type="match status" value="1"/>
</dbReference>
<evidence type="ECO:0000259" key="4">
    <source>
        <dbReference type="PROSITE" id="PS51898"/>
    </source>
</evidence>
<dbReference type="InterPro" id="IPR010998">
    <property type="entry name" value="Integrase_recombinase_N"/>
</dbReference>
<dbReference type="GO" id="GO:0006310">
    <property type="term" value="P:DNA recombination"/>
    <property type="evidence" value="ECO:0007669"/>
    <property type="project" value="UniProtKB-KW"/>
</dbReference>
<dbReference type="AlphaFoldDB" id="A0A6V8N0H7"/>
<dbReference type="SUPFAM" id="SSF56349">
    <property type="entry name" value="DNA breaking-rejoining enzymes"/>
    <property type="match status" value="1"/>
</dbReference>
<dbReference type="InterPro" id="IPR050090">
    <property type="entry name" value="Tyrosine_recombinase_XerCD"/>
</dbReference>
<keyword evidence="2" id="KW-0238">DNA-binding</keyword>
<dbReference type="Pfam" id="PF00589">
    <property type="entry name" value="Phage_integrase"/>
    <property type="match status" value="1"/>
</dbReference>
<protein>
    <submittedName>
        <fullName evidence="6">Site-specific integrase</fullName>
    </submittedName>
</protein>
<keyword evidence="8" id="KW-1185">Reference proteome</keyword>
<accession>A0A6V8N0H7</accession>
<dbReference type="Proteomes" id="UP000831485">
    <property type="component" value="Chromosome"/>
</dbReference>
<dbReference type="EMBL" id="BLXY01000013">
    <property type="protein sequence ID" value="GFO65901.1"/>
    <property type="molecule type" value="Genomic_DNA"/>
</dbReference>
<evidence type="ECO:0000313" key="6">
    <source>
        <dbReference type="EMBL" id="UPU36637.1"/>
    </source>
</evidence>
<proteinExistence type="inferred from homology"/>
<dbReference type="Gene3D" id="1.10.443.10">
    <property type="entry name" value="Intergrase catalytic core"/>
    <property type="match status" value="1"/>
</dbReference>
<dbReference type="GO" id="GO:0015074">
    <property type="term" value="P:DNA integration"/>
    <property type="evidence" value="ECO:0007669"/>
    <property type="project" value="InterPro"/>
</dbReference>
<gene>
    <name evidence="5" type="ORF">GMPD_38200</name>
    <name evidence="6" type="ORF">M1B72_02720</name>
</gene>
<evidence type="ECO:0000313" key="7">
    <source>
        <dbReference type="Proteomes" id="UP000568888"/>
    </source>
</evidence>
<dbReference type="RefSeq" id="WP_183350383.1">
    <property type="nucleotide sequence ID" value="NZ_BLXY01000013.1"/>
</dbReference>
<sequence length="440" mass="50519">MRQKPAKKQPLLVFDNSEKGKGGSILRKPGSKKLYILFTYLGRRIEKSTGLGDTPENREQVRKWLDGVLRKRNAGKLVFSEAFPGASEAEKAAFAKLEGRDYSPDPKDVFIGEYIEGWVAEVVSLYHVGKRGDYLAILNASIKPYFKDITFYDLTKFEVKKFLAGMTCKIGKNKGQTVSRSRAKNVITVLRALFEDACDKYHWTLPDPFAKMENNLPKKKMTKRQIFRFTEVTRILENIDLWYRPMVEFMILTGTIHSEVSGLRRSDIGPNKIQLEQSIVRKVEKDSLKETARFRSITITKRIRKILDEVLSRGESKWAFAEPSGGPYLREGFIERYWKPALEKAGVAYRPPYSLRHSFAAWSLVAGVDPLRLVNLMGHANKQMIFETYGDYLEGIEEDAEDIRNYMGRDYVEYRRKPLSSYKAFSCESPCESQGLALHN</sequence>
<comment type="similarity">
    <text evidence="1">Belongs to the 'phage' integrase family.</text>
</comment>
<dbReference type="InterPro" id="IPR013762">
    <property type="entry name" value="Integrase-like_cat_sf"/>
</dbReference>
<evidence type="ECO:0000256" key="3">
    <source>
        <dbReference type="ARBA" id="ARBA00023172"/>
    </source>
</evidence>
<dbReference type="PANTHER" id="PTHR30349:SF64">
    <property type="entry name" value="PROPHAGE INTEGRASE INTD-RELATED"/>
    <property type="match status" value="1"/>
</dbReference>
<dbReference type="EMBL" id="CP096574">
    <property type="protein sequence ID" value="UPU36637.1"/>
    <property type="molecule type" value="Genomic_DNA"/>
</dbReference>
<reference evidence="5" key="2">
    <citation type="journal article" date="2021" name="Int. J. Syst. Evol. Microbiol.">
        <title>Geomonas silvestris sp. nov., Geomonas paludis sp. nov. and Geomonas limicola sp. nov., isolated from terrestrial environments, and emended description of the genus Geomonas.</title>
        <authorList>
            <person name="Itoh H."/>
            <person name="Xu Z."/>
            <person name="Masuda Y."/>
            <person name="Ushijima N."/>
            <person name="Hayakawa C."/>
            <person name="Shiratori Y."/>
            <person name="Senoo K."/>
        </authorList>
    </citation>
    <scope>NUCLEOTIDE SEQUENCE</scope>
    <source>
        <strain evidence="5">Red736</strain>
    </source>
</reference>
<dbReference type="Proteomes" id="UP000568888">
    <property type="component" value="Unassembled WGS sequence"/>
</dbReference>
<dbReference type="InterPro" id="IPR022000">
    <property type="entry name" value="Min27-like_integrase_DNA_bind"/>
</dbReference>
<dbReference type="PANTHER" id="PTHR30349">
    <property type="entry name" value="PHAGE INTEGRASE-RELATED"/>
    <property type="match status" value="1"/>
</dbReference>
<dbReference type="InterPro" id="IPR002104">
    <property type="entry name" value="Integrase_catalytic"/>
</dbReference>